<keyword evidence="1" id="KW-0472">Membrane</keyword>
<evidence type="ECO:0000256" key="1">
    <source>
        <dbReference type="SAM" id="Phobius"/>
    </source>
</evidence>
<dbReference type="AlphaFoldDB" id="A0A449BF11"/>
<evidence type="ECO:0000313" key="4">
    <source>
        <dbReference type="Proteomes" id="UP000289841"/>
    </source>
</evidence>
<dbReference type="InterPro" id="IPR005182">
    <property type="entry name" value="YdbS-like_PH"/>
</dbReference>
<feature type="domain" description="YdbS-like PH" evidence="2">
    <location>
        <begin position="66"/>
        <end position="137"/>
    </location>
</feature>
<evidence type="ECO:0000259" key="2">
    <source>
        <dbReference type="Pfam" id="PF03703"/>
    </source>
</evidence>
<feature type="transmembrane region" description="Helical" evidence="1">
    <location>
        <begin position="12"/>
        <end position="32"/>
    </location>
</feature>
<name>A0A449BF11_HAPAX</name>
<keyword evidence="1" id="KW-1133">Transmembrane helix</keyword>
<organism evidence="3 4">
    <name type="scientific">Haploplasma axanthum</name>
    <name type="common">Acholeplasma axanthum</name>
    <dbReference type="NCBI Taxonomy" id="29552"/>
    <lineage>
        <taxon>Bacteria</taxon>
        <taxon>Bacillati</taxon>
        <taxon>Mycoplasmatota</taxon>
        <taxon>Mollicutes</taxon>
        <taxon>Acholeplasmatales</taxon>
        <taxon>Acholeplasmataceae</taxon>
        <taxon>Haploplasma</taxon>
    </lineage>
</organism>
<sequence>MKLDKRINIYNIIFRTIFCVFVYGGYIALFTIRFNNQTIRMICLILATLFVVMIAIINFVIPFFIYKMYSYELTEDHIVIQKGVLFRKKIIVPIKRIQHLEKLQGPIQNLFNQSSIQFFTAGSVEVLNGLNVDIADSIILDVEKKLKPFLENDEENKNE</sequence>
<feature type="transmembrane region" description="Helical" evidence="1">
    <location>
        <begin position="38"/>
        <end position="65"/>
    </location>
</feature>
<dbReference type="Pfam" id="PF03703">
    <property type="entry name" value="bPH_2"/>
    <property type="match status" value="1"/>
</dbReference>
<dbReference type="KEGG" id="aaxa:NCTC10138_01435"/>
<proteinExistence type="predicted"/>
<evidence type="ECO:0000313" key="3">
    <source>
        <dbReference type="EMBL" id="VEU81044.1"/>
    </source>
</evidence>
<dbReference type="STRING" id="1278311.GCA_000428705_00126"/>
<dbReference type="EMBL" id="LR215048">
    <property type="protein sequence ID" value="VEU81044.1"/>
    <property type="molecule type" value="Genomic_DNA"/>
</dbReference>
<gene>
    <name evidence="3" type="ORF">NCTC10138_01435</name>
</gene>
<protein>
    <submittedName>
        <fullName evidence="3">Bacterial membrane flanked domain</fullName>
    </submittedName>
</protein>
<keyword evidence="1" id="KW-0812">Transmembrane</keyword>
<reference evidence="3 4" key="1">
    <citation type="submission" date="2019-01" db="EMBL/GenBank/DDBJ databases">
        <authorList>
            <consortium name="Pathogen Informatics"/>
        </authorList>
    </citation>
    <scope>NUCLEOTIDE SEQUENCE [LARGE SCALE GENOMIC DNA]</scope>
    <source>
        <strain evidence="3 4">NCTC10138</strain>
    </source>
</reference>
<dbReference type="PANTHER" id="PTHR34473:SF2">
    <property type="entry name" value="UPF0699 TRANSMEMBRANE PROTEIN YDBT"/>
    <property type="match status" value="1"/>
</dbReference>
<keyword evidence="4" id="KW-1185">Reference proteome</keyword>
<dbReference type="Proteomes" id="UP000289841">
    <property type="component" value="Chromosome"/>
</dbReference>
<dbReference type="OrthoDB" id="1524472at2"/>
<accession>A0A449BF11</accession>
<dbReference type="RefSeq" id="WP_026389961.1">
    <property type="nucleotide sequence ID" value="NZ_LR215048.1"/>
</dbReference>
<dbReference type="PANTHER" id="PTHR34473">
    <property type="entry name" value="UPF0699 TRANSMEMBRANE PROTEIN YDBS"/>
    <property type="match status" value="1"/>
</dbReference>